<dbReference type="OrthoDB" id="164329at2"/>
<reference evidence="1 2" key="1">
    <citation type="submission" date="2017-04" db="EMBL/GenBank/DDBJ databases">
        <authorList>
            <person name="Afonso C.L."/>
            <person name="Miller P.J."/>
            <person name="Scott M.A."/>
            <person name="Spackman E."/>
            <person name="Goraichik I."/>
            <person name="Dimitrov K.M."/>
            <person name="Suarez D.L."/>
            <person name="Swayne D.E."/>
        </authorList>
    </citation>
    <scope>NUCLEOTIDE SEQUENCE [LARGE SCALE GENOMIC DNA]</scope>
    <source>
        <strain evidence="1 2">DSM 5090</strain>
    </source>
</reference>
<gene>
    <name evidence="1" type="ORF">SAMN04488500_1149</name>
</gene>
<keyword evidence="2" id="KW-1185">Reference proteome</keyword>
<proteinExistence type="predicted"/>
<dbReference type="AlphaFoldDB" id="A0A1W2D7Y7"/>
<dbReference type="STRING" id="112901.SAMN04488500_1149"/>
<dbReference type="Pfam" id="PF11756">
    <property type="entry name" value="YgbA_NO"/>
    <property type="match status" value="1"/>
</dbReference>
<evidence type="ECO:0000313" key="1">
    <source>
        <dbReference type="EMBL" id="SMC93266.1"/>
    </source>
</evidence>
<dbReference type="RefSeq" id="WP_084576843.1">
    <property type="nucleotide sequence ID" value="NZ_CP155572.1"/>
</dbReference>
<evidence type="ECO:0000313" key="2">
    <source>
        <dbReference type="Proteomes" id="UP000192738"/>
    </source>
</evidence>
<dbReference type="NCBIfam" id="NF007714">
    <property type="entry name" value="PRK10410.1-2"/>
    <property type="match status" value="1"/>
</dbReference>
<accession>A0A1W2D7Y7</accession>
<name>A0A1W2D7Y7_9FIRM</name>
<dbReference type="Proteomes" id="UP000192738">
    <property type="component" value="Unassembled WGS sequence"/>
</dbReference>
<dbReference type="InterPro" id="IPR020483">
    <property type="entry name" value="Uncharacterised_YgbA"/>
</dbReference>
<sequence length="118" mass="13758">MIWAGAINLLGKRILRERVSIEKMIIIYCKAEHRTREGLCDDCNSLLEYALQRLQRCIFSEDKPVCAKCPVHCYRKTMRDKIVAVMRYSGPRMIYKHPVLAMLHLIDSFRNTSIGSKK</sequence>
<protein>
    <submittedName>
        <fullName evidence="1">Nitrous oxide-stimulated promoter</fullName>
    </submittedName>
</protein>
<organism evidence="1 2">
    <name type="scientific">Sporomusa malonica</name>
    <dbReference type="NCBI Taxonomy" id="112901"/>
    <lineage>
        <taxon>Bacteria</taxon>
        <taxon>Bacillati</taxon>
        <taxon>Bacillota</taxon>
        <taxon>Negativicutes</taxon>
        <taxon>Selenomonadales</taxon>
        <taxon>Sporomusaceae</taxon>
        <taxon>Sporomusa</taxon>
    </lineage>
</organism>
<dbReference type="EMBL" id="FWXI01000014">
    <property type="protein sequence ID" value="SMC93266.1"/>
    <property type="molecule type" value="Genomic_DNA"/>
</dbReference>